<dbReference type="EMBL" id="CM008054">
    <property type="protein sequence ID" value="PVH32645.1"/>
    <property type="molecule type" value="Genomic_DNA"/>
</dbReference>
<organism evidence="1">
    <name type="scientific">Panicum hallii</name>
    <dbReference type="NCBI Taxonomy" id="206008"/>
    <lineage>
        <taxon>Eukaryota</taxon>
        <taxon>Viridiplantae</taxon>
        <taxon>Streptophyta</taxon>
        <taxon>Embryophyta</taxon>
        <taxon>Tracheophyta</taxon>
        <taxon>Spermatophyta</taxon>
        <taxon>Magnoliopsida</taxon>
        <taxon>Liliopsida</taxon>
        <taxon>Poales</taxon>
        <taxon>Poaceae</taxon>
        <taxon>PACMAD clade</taxon>
        <taxon>Panicoideae</taxon>
        <taxon>Panicodae</taxon>
        <taxon>Paniceae</taxon>
        <taxon>Panicinae</taxon>
        <taxon>Panicum</taxon>
        <taxon>Panicum sect. Panicum</taxon>
    </lineage>
</organism>
<accession>A0A2T8I4P9</accession>
<dbReference type="AlphaFoldDB" id="A0A2T8I4P9"/>
<protein>
    <submittedName>
        <fullName evidence="1">Uncharacterized protein</fullName>
    </submittedName>
</protein>
<reference evidence="1" key="1">
    <citation type="submission" date="2018-04" db="EMBL/GenBank/DDBJ databases">
        <title>WGS assembly of Panicum hallii.</title>
        <authorList>
            <person name="Lovell J."/>
            <person name="Jenkins J."/>
            <person name="Lowry D."/>
            <person name="Mamidi S."/>
            <person name="Sreedasyam A."/>
            <person name="Weng X."/>
            <person name="Barry K."/>
            <person name="Bonette J."/>
            <person name="Campitelli B."/>
            <person name="Daum C."/>
            <person name="Gordon S."/>
            <person name="Gould B."/>
            <person name="Lipzen A."/>
            <person name="Macqueen A."/>
            <person name="Palacio-Mejia J."/>
            <person name="Plott C."/>
            <person name="Shakirov E."/>
            <person name="Shu S."/>
            <person name="Yoshinaga Y."/>
            <person name="Zane M."/>
            <person name="Rokhsar D."/>
            <person name="Grimwood J."/>
            <person name="Schmutz J."/>
            <person name="Juenger T."/>
        </authorList>
    </citation>
    <scope>NUCLEOTIDE SEQUENCE [LARGE SCALE GENOMIC DNA]</scope>
    <source>
        <strain evidence="1">FIL2</strain>
    </source>
</reference>
<evidence type="ECO:0000313" key="1">
    <source>
        <dbReference type="EMBL" id="PVH32645.1"/>
    </source>
</evidence>
<name>A0A2T8I4P9_9POAL</name>
<sequence>MKLAVPAALLATWVGGPTVLCSFLFSISLSVRLCLLLPSVSIYRSLCIVKYMNLDFANLFLPGSSQGAAGTRRK</sequence>
<dbReference type="Proteomes" id="UP000243499">
    <property type="component" value="Chromosome 9"/>
</dbReference>
<proteinExistence type="predicted"/>
<gene>
    <name evidence="1" type="ORF">PAHAL_9G450600</name>
</gene>
<dbReference type="Gramene" id="PVH32645">
    <property type="protein sequence ID" value="PVH32645"/>
    <property type="gene ID" value="PAHAL_9G450600"/>
</dbReference>